<dbReference type="NCBIfam" id="NF005306">
    <property type="entry name" value="PRK06837.1"/>
    <property type="match status" value="1"/>
</dbReference>
<evidence type="ECO:0000256" key="1">
    <source>
        <dbReference type="ARBA" id="ARBA00001941"/>
    </source>
</evidence>
<dbReference type="Gene3D" id="3.40.630.10">
    <property type="entry name" value="Zn peptidases"/>
    <property type="match status" value="1"/>
</dbReference>
<evidence type="ECO:0000256" key="4">
    <source>
        <dbReference type="ARBA" id="ARBA00022723"/>
    </source>
</evidence>
<dbReference type="InterPro" id="IPR011650">
    <property type="entry name" value="Peptidase_M20_dimer"/>
</dbReference>
<evidence type="ECO:0000313" key="10">
    <source>
        <dbReference type="Proteomes" id="UP000325684"/>
    </source>
</evidence>
<comment type="caution">
    <text evidence="9">The sequence shown here is derived from an EMBL/GenBank/DDBJ whole genome shotgun (WGS) entry which is preliminary data.</text>
</comment>
<dbReference type="InterPro" id="IPR036264">
    <property type="entry name" value="Bact_exopeptidase_dim_dom"/>
</dbReference>
<evidence type="ECO:0000256" key="2">
    <source>
        <dbReference type="ARBA" id="ARBA00001947"/>
    </source>
</evidence>
<evidence type="ECO:0000256" key="6">
    <source>
        <dbReference type="ARBA" id="ARBA00022833"/>
    </source>
</evidence>
<organism evidence="9 10">
    <name type="scientific">Microvirga brassicacearum</name>
    <dbReference type="NCBI Taxonomy" id="2580413"/>
    <lineage>
        <taxon>Bacteria</taxon>
        <taxon>Pseudomonadati</taxon>
        <taxon>Pseudomonadota</taxon>
        <taxon>Alphaproteobacteria</taxon>
        <taxon>Hyphomicrobiales</taxon>
        <taxon>Methylobacteriaceae</taxon>
        <taxon>Microvirga</taxon>
    </lineage>
</organism>
<evidence type="ECO:0000313" key="9">
    <source>
        <dbReference type="EMBL" id="KAB0268420.1"/>
    </source>
</evidence>
<dbReference type="InterPro" id="IPR033687">
    <property type="entry name" value="YodQ-like"/>
</dbReference>
<feature type="domain" description="Peptidase M20 dimerisation" evidence="8">
    <location>
        <begin position="205"/>
        <end position="317"/>
    </location>
</feature>
<dbReference type="PANTHER" id="PTHR43808">
    <property type="entry name" value="ACETYLORNITHINE DEACETYLASE"/>
    <property type="match status" value="1"/>
</dbReference>
<dbReference type="Pfam" id="PF07687">
    <property type="entry name" value="M20_dimer"/>
    <property type="match status" value="1"/>
</dbReference>
<evidence type="ECO:0000256" key="3">
    <source>
        <dbReference type="ARBA" id="ARBA00006247"/>
    </source>
</evidence>
<dbReference type="RefSeq" id="WP_150942602.1">
    <property type="nucleotide sequence ID" value="NZ_VCMV01000006.1"/>
</dbReference>
<dbReference type="OrthoDB" id="9809784at2"/>
<dbReference type="EMBL" id="VCMV01000006">
    <property type="protein sequence ID" value="KAB0268420.1"/>
    <property type="molecule type" value="Genomic_DNA"/>
</dbReference>
<keyword evidence="4" id="KW-0479">Metal-binding</keyword>
<reference evidence="9 10" key="1">
    <citation type="journal article" date="2019" name="Microorganisms">
        <title>Genome Insights into the Novel Species Microvirga brassicacearum, a Rapeseed Endophyte with Biotechnological Potential.</title>
        <authorList>
            <person name="Jimenez-Gomez A."/>
            <person name="Saati-Santamaria Z."/>
            <person name="Igual J.M."/>
            <person name="Rivas R."/>
            <person name="Mateos P.F."/>
            <person name="Garcia-Fraile P."/>
        </authorList>
    </citation>
    <scope>NUCLEOTIDE SEQUENCE [LARGE SCALE GENOMIC DNA]</scope>
    <source>
        <strain evidence="9 10">CDVBN77</strain>
    </source>
</reference>
<dbReference type="NCBIfam" id="TIGR01910">
    <property type="entry name" value="DapE-ArgE"/>
    <property type="match status" value="1"/>
</dbReference>
<accession>A0A5N3PFD4</accession>
<dbReference type="InterPro" id="IPR050072">
    <property type="entry name" value="Peptidase_M20A"/>
</dbReference>
<sequence length="426" mass="46467">MVDSDTSRRICDAVDAHFDAQISTTKDFVAIPSTRGAEGPCQDMMADLLHQRGYEVDDWKIEIDDVKDLPGYGPIEHDFSRARSIVGTYRPERTAGKSLILQGHCDVVPAGPLDMWDTPPFQPTVKDGWLHGRGAGDMKSGTIAALYALDALRAAGLKPTARIHLQSVIEEESTGVGALSTLQRGYRADCCLIPEPTDGRLIRSQVGVIWFRLKVRGRPAHVAQAGSGSNAIKAAYHLVQALEGLEEEWNRRAATDRNFKALTHPINFNPGMIKGGEWASSVPAWCDVDCRIAILPGWRVSDCQTEILACIAEASRQHPFLAGSPPEVVWSGFLSDGFELTGAEEPEAVLRQVYGSVFGGELADAAFTGLTDTRFYGLNHGIPSLCFGAKADQMHGFNERVELDSLRKVTQTMALFVADWCGVERA</sequence>
<dbReference type="InterPro" id="IPR010182">
    <property type="entry name" value="ArgE/DapE"/>
</dbReference>
<dbReference type="Pfam" id="PF01546">
    <property type="entry name" value="Peptidase_M20"/>
    <property type="match status" value="1"/>
</dbReference>
<dbReference type="Gene3D" id="3.30.70.360">
    <property type="match status" value="1"/>
</dbReference>
<name>A0A5N3PFD4_9HYPH</name>
<dbReference type="SUPFAM" id="SSF55031">
    <property type="entry name" value="Bacterial exopeptidase dimerisation domain"/>
    <property type="match status" value="1"/>
</dbReference>
<dbReference type="GO" id="GO:0016787">
    <property type="term" value="F:hydrolase activity"/>
    <property type="evidence" value="ECO:0007669"/>
    <property type="project" value="UniProtKB-KW"/>
</dbReference>
<keyword evidence="6" id="KW-0862">Zinc</keyword>
<keyword evidence="7" id="KW-0170">Cobalt</keyword>
<dbReference type="PANTHER" id="PTHR43808:SF25">
    <property type="entry name" value="PEPTIDASE M20 DIMERISATION DOMAIN-CONTAINING PROTEIN"/>
    <property type="match status" value="1"/>
</dbReference>
<dbReference type="Proteomes" id="UP000325684">
    <property type="component" value="Unassembled WGS sequence"/>
</dbReference>
<keyword evidence="5" id="KW-0378">Hydrolase</keyword>
<comment type="cofactor">
    <cofactor evidence="2">
        <name>Zn(2+)</name>
        <dbReference type="ChEBI" id="CHEBI:29105"/>
    </cofactor>
</comment>
<proteinExistence type="inferred from homology"/>
<protein>
    <submittedName>
        <fullName evidence="9">ArgE/DapE family deacylase</fullName>
    </submittedName>
</protein>
<evidence type="ECO:0000256" key="7">
    <source>
        <dbReference type="ARBA" id="ARBA00023285"/>
    </source>
</evidence>
<comment type="similarity">
    <text evidence="3">Belongs to the peptidase M20A family.</text>
</comment>
<dbReference type="CDD" id="cd03895">
    <property type="entry name" value="M20_ArgE_DapE-like"/>
    <property type="match status" value="1"/>
</dbReference>
<evidence type="ECO:0000259" key="8">
    <source>
        <dbReference type="Pfam" id="PF07687"/>
    </source>
</evidence>
<dbReference type="GO" id="GO:0046872">
    <property type="term" value="F:metal ion binding"/>
    <property type="evidence" value="ECO:0007669"/>
    <property type="project" value="UniProtKB-KW"/>
</dbReference>
<dbReference type="InterPro" id="IPR002933">
    <property type="entry name" value="Peptidase_M20"/>
</dbReference>
<gene>
    <name evidence="9" type="ORF">FEZ63_05345</name>
</gene>
<comment type="cofactor">
    <cofactor evidence="1">
        <name>Co(2+)</name>
        <dbReference type="ChEBI" id="CHEBI:48828"/>
    </cofactor>
</comment>
<keyword evidence="10" id="KW-1185">Reference proteome</keyword>
<dbReference type="SUPFAM" id="SSF53187">
    <property type="entry name" value="Zn-dependent exopeptidases"/>
    <property type="match status" value="1"/>
</dbReference>
<evidence type="ECO:0000256" key="5">
    <source>
        <dbReference type="ARBA" id="ARBA00022801"/>
    </source>
</evidence>
<dbReference type="AlphaFoldDB" id="A0A5N3PFD4"/>